<keyword evidence="2" id="KW-0472">Membrane</keyword>
<dbReference type="EMBL" id="CAJHJT010000056">
    <property type="protein sequence ID" value="CAD7014832.1"/>
    <property type="molecule type" value="Genomic_DNA"/>
</dbReference>
<keyword evidence="4" id="KW-1185">Reference proteome</keyword>
<proteinExistence type="predicted"/>
<feature type="region of interest" description="Disordered" evidence="1">
    <location>
        <begin position="63"/>
        <end position="87"/>
    </location>
</feature>
<comment type="caution">
    <text evidence="3">The sequence shown here is derived from an EMBL/GenBank/DDBJ whole genome shotgun (WGS) entry which is preliminary data.</text>
</comment>
<name>A0A811VL61_CERCA</name>
<dbReference type="Proteomes" id="UP000606786">
    <property type="component" value="Unassembled WGS sequence"/>
</dbReference>
<gene>
    <name evidence="3" type="ORF">CCAP1982_LOCUS22799</name>
</gene>
<sequence length="140" mass="15910">MSEWPLHDILLLSYLYASIAVDYVLWLGDMLSWTQQKMSVAKQQQLLLVVKFNSAPIAKYHSTCNSRKNNDNKRQPSAVNVSHSHNYNVSNGNTTTTPIGYNNSTAVRALTVILTISGVHFTALCQHEDDRRSAESRWWE</sequence>
<dbReference type="AlphaFoldDB" id="A0A811VL61"/>
<accession>A0A811VL61</accession>
<organism evidence="3 4">
    <name type="scientific">Ceratitis capitata</name>
    <name type="common">Mediterranean fruit fly</name>
    <name type="synonym">Tephritis capitata</name>
    <dbReference type="NCBI Taxonomy" id="7213"/>
    <lineage>
        <taxon>Eukaryota</taxon>
        <taxon>Metazoa</taxon>
        <taxon>Ecdysozoa</taxon>
        <taxon>Arthropoda</taxon>
        <taxon>Hexapoda</taxon>
        <taxon>Insecta</taxon>
        <taxon>Pterygota</taxon>
        <taxon>Neoptera</taxon>
        <taxon>Endopterygota</taxon>
        <taxon>Diptera</taxon>
        <taxon>Brachycera</taxon>
        <taxon>Muscomorpha</taxon>
        <taxon>Tephritoidea</taxon>
        <taxon>Tephritidae</taxon>
        <taxon>Ceratitis</taxon>
        <taxon>Ceratitis</taxon>
    </lineage>
</organism>
<keyword evidence="2" id="KW-1133">Transmembrane helix</keyword>
<evidence type="ECO:0000313" key="4">
    <source>
        <dbReference type="Proteomes" id="UP000606786"/>
    </source>
</evidence>
<evidence type="ECO:0000256" key="1">
    <source>
        <dbReference type="SAM" id="MobiDB-lite"/>
    </source>
</evidence>
<reference evidence="3" key="1">
    <citation type="submission" date="2020-11" db="EMBL/GenBank/DDBJ databases">
        <authorList>
            <person name="Whitehead M."/>
        </authorList>
    </citation>
    <scope>NUCLEOTIDE SEQUENCE</scope>
    <source>
        <strain evidence="3">EGII</strain>
    </source>
</reference>
<evidence type="ECO:0000313" key="3">
    <source>
        <dbReference type="EMBL" id="CAD7014832.1"/>
    </source>
</evidence>
<feature type="transmembrane region" description="Helical" evidence="2">
    <location>
        <begin position="6"/>
        <end position="28"/>
    </location>
</feature>
<evidence type="ECO:0000256" key="2">
    <source>
        <dbReference type="SAM" id="Phobius"/>
    </source>
</evidence>
<protein>
    <submittedName>
        <fullName evidence="3">(Mediterranean fruit fly) hypothetical protein</fullName>
    </submittedName>
</protein>
<keyword evidence="2" id="KW-0812">Transmembrane</keyword>